<dbReference type="EMBL" id="QNUK01000786">
    <property type="protein sequence ID" value="KAF5889643.1"/>
    <property type="molecule type" value="Genomic_DNA"/>
</dbReference>
<gene>
    <name evidence="2" type="ORF">DAT39_020657</name>
</gene>
<dbReference type="InterPro" id="IPR016187">
    <property type="entry name" value="CTDL_fold"/>
</dbReference>
<organism evidence="2 3">
    <name type="scientific">Clarias magur</name>
    <name type="common">Asian catfish</name>
    <name type="synonym">Macropteronotus magur</name>
    <dbReference type="NCBI Taxonomy" id="1594786"/>
    <lineage>
        <taxon>Eukaryota</taxon>
        <taxon>Metazoa</taxon>
        <taxon>Chordata</taxon>
        <taxon>Craniata</taxon>
        <taxon>Vertebrata</taxon>
        <taxon>Euteleostomi</taxon>
        <taxon>Actinopterygii</taxon>
        <taxon>Neopterygii</taxon>
        <taxon>Teleostei</taxon>
        <taxon>Ostariophysi</taxon>
        <taxon>Siluriformes</taxon>
        <taxon>Clariidae</taxon>
        <taxon>Clarias</taxon>
    </lineage>
</organism>
<dbReference type="SMART" id="SM00034">
    <property type="entry name" value="CLECT"/>
    <property type="match status" value="1"/>
</dbReference>
<dbReference type="Proteomes" id="UP000727407">
    <property type="component" value="Unassembled WGS sequence"/>
</dbReference>
<feature type="non-terminal residue" evidence="2">
    <location>
        <position position="110"/>
    </location>
</feature>
<sequence>SKTGNQMYIRNSDPMTWYDAQTYCRTYHTDLASSRNATEDSILVGIVNGWTWFGLFRDTWKWVDQMNFSTISWMPGKPDNALGNENCGYVNNSLAGDAQCSVIMPFFCYS</sequence>
<evidence type="ECO:0000313" key="3">
    <source>
        <dbReference type="Proteomes" id="UP000727407"/>
    </source>
</evidence>
<dbReference type="PANTHER" id="PTHR45784">
    <property type="entry name" value="C-TYPE LECTIN DOMAIN FAMILY 20 MEMBER A-RELATED"/>
    <property type="match status" value="1"/>
</dbReference>
<name>A0A8J4TAV3_CLAMG</name>
<dbReference type="SUPFAM" id="SSF56436">
    <property type="entry name" value="C-type lectin-like"/>
    <property type="match status" value="1"/>
</dbReference>
<evidence type="ECO:0000313" key="2">
    <source>
        <dbReference type="EMBL" id="KAF5889643.1"/>
    </source>
</evidence>
<dbReference type="Pfam" id="PF00059">
    <property type="entry name" value="Lectin_C"/>
    <property type="match status" value="1"/>
</dbReference>
<reference evidence="2" key="1">
    <citation type="submission" date="2020-07" db="EMBL/GenBank/DDBJ databases">
        <title>Clarias magur genome sequencing, assembly and annotation.</title>
        <authorList>
            <person name="Kushwaha B."/>
            <person name="Kumar R."/>
            <person name="Das P."/>
            <person name="Joshi C.G."/>
            <person name="Kumar D."/>
            <person name="Nagpure N.S."/>
            <person name="Pandey M."/>
            <person name="Agarwal S."/>
            <person name="Srivastava S."/>
            <person name="Singh M."/>
            <person name="Sahoo L."/>
            <person name="Jayasankar P."/>
            <person name="Meher P.K."/>
            <person name="Koringa P.G."/>
            <person name="Iquebal M.A."/>
            <person name="Das S.P."/>
            <person name="Bit A."/>
            <person name="Patnaik S."/>
            <person name="Patel N."/>
            <person name="Shah T.M."/>
            <person name="Hinsu A."/>
            <person name="Jena J.K."/>
        </authorList>
    </citation>
    <scope>NUCLEOTIDE SEQUENCE</scope>
    <source>
        <strain evidence="2">CIFAMagur01</strain>
        <tissue evidence="2">Testis</tissue>
    </source>
</reference>
<evidence type="ECO:0000259" key="1">
    <source>
        <dbReference type="PROSITE" id="PS50041"/>
    </source>
</evidence>
<dbReference type="InterPro" id="IPR001304">
    <property type="entry name" value="C-type_lectin-like"/>
</dbReference>
<accession>A0A8J4TAV3</accession>
<dbReference type="AlphaFoldDB" id="A0A8J4TAV3"/>
<keyword evidence="3" id="KW-1185">Reference proteome</keyword>
<dbReference type="InterPro" id="IPR016186">
    <property type="entry name" value="C-type_lectin-like/link_sf"/>
</dbReference>
<dbReference type="PROSITE" id="PS50041">
    <property type="entry name" value="C_TYPE_LECTIN_2"/>
    <property type="match status" value="1"/>
</dbReference>
<protein>
    <submittedName>
        <fullName evidence="2">Putative C-type lectin domain family 20 member A isoform X1</fullName>
    </submittedName>
</protein>
<comment type="caution">
    <text evidence="2">The sequence shown here is derived from an EMBL/GenBank/DDBJ whole genome shotgun (WGS) entry which is preliminary data.</text>
</comment>
<dbReference type="Gene3D" id="3.10.100.10">
    <property type="entry name" value="Mannose-Binding Protein A, subunit A"/>
    <property type="match status" value="1"/>
</dbReference>
<feature type="domain" description="C-type lectin" evidence="1">
    <location>
        <begin position="3"/>
        <end position="109"/>
    </location>
</feature>
<proteinExistence type="predicted"/>
<dbReference type="OrthoDB" id="6369810at2759"/>
<feature type="non-terminal residue" evidence="2">
    <location>
        <position position="1"/>
    </location>
</feature>
<dbReference type="PANTHER" id="PTHR45784:SF3">
    <property type="entry name" value="C-TYPE LECTIN DOMAIN FAMILY 4 MEMBER K-LIKE-RELATED"/>
    <property type="match status" value="1"/>
</dbReference>